<evidence type="ECO:0000256" key="7">
    <source>
        <dbReference type="ARBA" id="ARBA00022918"/>
    </source>
</evidence>
<keyword evidence="6" id="KW-0229">DNA integration</keyword>
<keyword evidence="15" id="KW-1185">Reference proteome</keyword>
<evidence type="ECO:0000256" key="1">
    <source>
        <dbReference type="ARBA" id="ARBA00022722"/>
    </source>
</evidence>
<comment type="caution">
    <text evidence="14">The sequence shown here is derived from an EMBL/GenBank/DDBJ whole genome shotgun (WGS) entry which is preliminary data.</text>
</comment>
<organism evidence="14 15">
    <name type="scientific">Manduca sexta</name>
    <name type="common">Tobacco hawkmoth</name>
    <name type="synonym">Tobacco hornworm</name>
    <dbReference type="NCBI Taxonomy" id="7130"/>
    <lineage>
        <taxon>Eukaryota</taxon>
        <taxon>Metazoa</taxon>
        <taxon>Ecdysozoa</taxon>
        <taxon>Arthropoda</taxon>
        <taxon>Hexapoda</taxon>
        <taxon>Insecta</taxon>
        <taxon>Pterygota</taxon>
        <taxon>Neoptera</taxon>
        <taxon>Endopterygota</taxon>
        <taxon>Lepidoptera</taxon>
        <taxon>Glossata</taxon>
        <taxon>Ditrysia</taxon>
        <taxon>Bombycoidea</taxon>
        <taxon>Sphingidae</taxon>
        <taxon>Sphinginae</taxon>
        <taxon>Sphingini</taxon>
        <taxon>Manduca</taxon>
    </lineage>
</organism>
<evidence type="ECO:0000256" key="10">
    <source>
        <dbReference type="ARBA" id="ARBA00023268"/>
    </source>
</evidence>
<accession>A0A922CCB0</accession>
<keyword evidence="9" id="KW-0233">DNA recombination</keyword>
<name>A0A922CCB0_MANSE</name>
<dbReference type="GO" id="GO:0004519">
    <property type="term" value="F:endonuclease activity"/>
    <property type="evidence" value="ECO:0007669"/>
    <property type="project" value="UniProtKB-KW"/>
</dbReference>
<evidence type="ECO:0000256" key="9">
    <source>
        <dbReference type="ARBA" id="ARBA00023172"/>
    </source>
</evidence>
<feature type="compositionally biased region" description="Polar residues" evidence="11">
    <location>
        <begin position="224"/>
        <end position="240"/>
    </location>
</feature>
<dbReference type="Pfam" id="PF25597">
    <property type="entry name" value="SH3_retrovirus"/>
    <property type="match status" value="1"/>
</dbReference>
<dbReference type="InterPro" id="IPR057670">
    <property type="entry name" value="SH3_retrovirus"/>
</dbReference>
<keyword evidence="8" id="KW-0808">Transferase</keyword>
<dbReference type="GO" id="GO:0003964">
    <property type="term" value="F:RNA-directed DNA polymerase activity"/>
    <property type="evidence" value="ECO:0007669"/>
    <property type="project" value="UniProtKB-KW"/>
</dbReference>
<dbReference type="PANTHER" id="PTHR42648">
    <property type="entry name" value="TRANSPOSASE, PUTATIVE-RELATED"/>
    <property type="match status" value="1"/>
</dbReference>
<sequence>MGHLNFTDVNKIPCCATGVKLSPSNKDITCISCIEGKQTRRPFPVEGSRATELLEVIHSDVCGPMETTTFGGARYFVTFIDDFSRKKEYWGEAVVTAAYIINRSPTRVLSDITPEELWSKGKPDLSHMKIFGCKAMVLIPKECRRKLDAKSRELIFVGYCDGIKGYRFMDPKTKKVITSREAVFLEETIKRNKIDKEIDDESNYNKHNIKKKHLSLSKTVSLPMSETDTEDCGNTSNQNDKSIKVVNVEESQGDLSLLSQDNTDSDDSTYSPGRFVDAEAHNMVLRSACRKETYEKDNVCDENYPASFVCNAEATMSILDNDPQSLSEALQSTNSDKWIEAMNEEYQSLLSNNTWTLVDKPKNNMILACKWIFKTKTDQNGQILRYKARLVVKGCQQKKGIHYNEIYAPVIRYSSMRYMMGLAIKYNLKLHTNGCG</sequence>
<keyword evidence="7" id="KW-0695">RNA-directed DNA polymerase</keyword>
<dbReference type="GO" id="GO:0015074">
    <property type="term" value="P:DNA integration"/>
    <property type="evidence" value="ECO:0007669"/>
    <property type="project" value="UniProtKB-KW"/>
</dbReference>
<dbReference type="GO" id="GO:0016787">
    <property type="term" value="F:hydrolase activity"/>
    <property type="evidence" value="ECO:0007669"/>
    <property type="project" value="UniProtKB-KW"/>
</dbReference>
<feature type="domain" description="Retroviral polymerase SH3-like" evidence="13">
    <location>
        <begin position="133"/>
        <end position="193"/>
    </location>
</feature>
<dbReference type="InterPro" id="IPR013103">
    <property type="entry name" value="RVT_2"/>
</dbReference>
<protein>
    <recommendedName>
        <fullName evidence="16">Reverse transcriptase Ty1/copia-type domain-containing protein</fullName>
    </recommendedName>
</protein>
<gene>
    <name evidence="14" type="ORF">O3G_MSEX001602</name>
</gene>
<dbReference type="InterPro" id="IPR039537">
    <property type="entry name" value="Retrotran_Ty1/copia-like"/>
</dbReference>
<keyword evidence="2" id="KW-0479">Metal-binding</keyword>
<evidence type="ECO:0000313" key="15">
    <source>
        <dbReference type="Proteomes" id="UP000791440"/>
    </source>
</evidence>
<keyword evidence="3" id="KW-0255">Endonuclease</keyword>
<dbReference type="GO" id="GO:0046872">
    <property type="term" value="F:metal ion binding"/>
    <property type="evidence" value="ECO:0007669"/>
    <property type="project" value="UniProtKB-KW"/>
</dbReference>
<keyword evidence="1" id="KW-0540">Nuclease</keyword>
<evidence type="ECO:0000256" key="11">
    <source>
        <dbReference type="SAM" id="MobiDB-lite"/>
    </source>
</evidence>
<dbReference type="GO" id="GO:0006310">
    <property type="term" value="P:DNA recombination"/>
    <property type="evidence" value="ECO:0007669"/>
    <property type="project" value="UniProtKB-KW"/>
</dbReference>
<evidence type="ECO:0000256" key="2">
    <source>
        <dbReference type="ARBA" id="ARBA00022723"/>
    </source>
</evidence>
<evidence type="ECO:0008006" key="16">
    <source>
        <dbReference type="Google" id="ProtNLM"/>
    </source>
</evidence>
<dbReference type="PANTHER" id="PTHR42648:SF11">
    <property type="entry name" value="TRANSPOSON TY4-P GAG-POL POLYPROTEIN"/>
    <property type="match status" value="1"/>
</dbReference>
<keyword evidence="4" id="KW-0378">Hydrolase</keyword>
<evidence type="ECO:0000256" key="3">
    <source>
        <dbReference type="ARBA" id="ARBA00022759"/>
    </source>
</evidence>
<evidence type="ECO:0000256" key="6">
    <source>
        <dbReference type="ARBA" id="ARBA00022908"/>
    </source>
</evidence>
<evidence type="ECO:0000256" key="8">
    <source>
        <dbReference type="ARBA" id="ARBA00022932"/>
    </source>
</evidence>
<evidence type="ECO:0000256" key="5">
    <source>
        <dbReference type="ARBA" id="ARBA00022842"/>
    </source>
</evidence>
<dbReference type="Proteomes" id="UP000791440">
    <property type="component" value="Unassembled WGS sequence"/>
</dbReference>
<feature type="region of interest" description="Disordered" evidence="11">
    <location>
        <begin position="224"/>
        <end position="244"/>
    </location>
</feature>
<reference evidence="14" key="1">
    <citation type="journal article" date="2016" name="Insect Biochem. Mol. Biol.">
        <title>Multifaceted biological insights from a draft genome sequence of the tobacco hornworm moth, Manduca sexta.</title>
        <authorList>
            <person name="Kanost M.R."/>
            <person name="Arrese E.L."/>
            <person name="Cao X."/>
            <person name="Chen Y.R."/>
            <person name="Chellapilla S."/>
            <person name="Goldsmith M.R."/>
            <person name="Grosse-Wilde E."/>
            <person name="Heckel D.G."/>
            <person name="Herndon N."/>
            <person name="Jiang H."/>
            <person name="Papanicolaou A."/>
            <person name="Qu J."/>
            <person name="Soulages J.L."/>
            <person name="Vogel H."/>
            <person name="Walters J."/>
            <person name="Waterhouse R.M."/>
            <person name="Ahn S.J."/>
            <person name="Almeida F.C."/>
            <person name="An C."/>
            <person name="Aqrawi P."/>
            <person name="Bretschneider A."/>
            <person name="Bryant W.B."/>
            <person name="Bucks S."/>
            <person name="Chao H."/>
            <person name="Chevignon G."/>
            <person name="Christen J.M."/>
            <person name="Clarke D.F."/>
            <person name="Dittmer N.T."/>
            <person name="Ferguson L.C.F."/>
            <person name="Garavelou S."/>
            <person name="Gordon K.H.J."/>
            <person name="Gunaratna R.T."/>
            <person name="Han Y."/>
            <person name="Hauser F."/>
            <person name="He Y."/>
            <person name="Heidel-Fischer H."/>
            <person name="Hirsh A."/>
            <person name="Hu Y."/>
            <person name="Jiang H."/>
            <person name="Kalra D."/>
            <person name="Klinner C."/>
            <person name="Konig C."/>
            <person name="Kovar C."/>
            <person name="Kroll A.R."/>
            <person name="Kuwar S.S."/>
            <person name="Lee S.L."/>
            <person name="Lehman R."/>
            <person name="Li K."/>
            <person name="Li Z."/>
            <person name="Liang H."/>
            <person name="Lovelace S."/>
            <person name="Lu Z."/>
            <person name="Mansfield J.H."/>
            <person name="McCulloch K.J."/>
            <person name="Mathew T."/>
            <person name="Morton B."/>
            <person name="Muzny D.M."/>
            <person name="Neunemann D."/>
            <person name="Ongeri F."/>
            <person name="Pauchet Y."/>
            <person name="Pu L.L."/>
            <person name="Pyrousis I."/>
            <person name="Rao X.J."/>
            <person name="Redding A."/>
            <person name="Roesel C."/>
            <person name="Sanchez-Gracia A."/>
            <person name="Schaack S."/>
            <person name="Shukla A."/>
            <person name="Tetreau G."/>
            <person name="Wang Y."/>
            <person name="Xiong G.H."/>
            <person name="Traut W."/>
            <person name="Walsh T.K."/>
            <person name="Worley K.C."/>
            <person name="Wu D."/>
            <person name="Wu W."/>
            <person name="Wu Y.Q."/>
            <person name="Zhang X."/>
            <person name="Zou Z."/>
            <person name="Zucker H."/>
            <person name="Briscoe A.D."/>
            <person name="Burmester T."/>
            <person name="Clem R.J."/>
            <person name="Feyereisen R."/>
            <person name="Grimmelikhuijzen C.J.P."/>
            <person name="Hamodrakas S.J."/>
            <person name="Hansson B.S."/>
            <person name="Huguet E."/>
            <person name="Jermiin L.S."/>
            <person name="Lan Q."/>
            <person name="Lehman H.K."/>
            <person name="Lorenzen M."/>
            <person name="Merzendorfer H."/>
            <person name="Michalopoulos I."/>
            <person name="Morton D.B."/>
            <person name="Muthukrishnan S."/>
            <person name="Oakeshott J.G."/>
            <person name="Palmer W."/>
            <person name="Park Y."/>
            <person name="Passarelli A.L."/>
            <person name="Rozas J."/>
            <person name="Schwartz L.M."/>
            <person name="Smith W."/>
            <person name="Southgate A."/>
            <person name="Vilcinskas A."/>
            <person name="Vogt R."/>
            <person name="Wang P."/>
            <person name="Werren J."/>
            <person name="Yu X.Q."/>
            <person name="Zhou J.J."/>
            <person name="Brown S.J."/>
            <person name="Scherer S.E."/>
            <person name="Richards S."/>
            <person name="Blissard G.W."/>
        </authorList>
    </citation>
    <scope>NUCLEOTIDE SEQUENCE</scope>
</reference>
<keyword evidence="10" id="KW-0511">Multifunctional enzyme</keyword>
<dbReference type="AlphaFoldDB" id="A0A922CCB0"/>
<keyword evidence="5" id="KW-0460">Magnesium</keyword>
<dbReference type="Pfam" id="PF07727">
    <property type="entry name" value="RVT_2"/>
    <property type="match status" value="1"/>
</dbReference>
<evidence type="ECO:0000259" key="12">
    <source>
        <dbReference type="Pfam" id="PF07727"/>
    </source>
</evidence>
<dbReference type="EMBL" id="JH668283">
    <property type="protein sequence ID" value="KAG6440962.1"/>
    <property type="molecule type" value="Genomic_DNA"/>
</dbReference>
<proteinExistence type="predicted"/>
<evidence type="ECO:0000259" key="13">
    <source>
        <dbReference type="Pfam" id="PF25597"/>
    </source>
</evidence>
<feature type="domain" description="Reverse transcriptase Ty1/copia-type" evidence="12">
    <location>
        <begin position="352"/>
        <end position="431"/>
    </location>
</feature>
<evidence type="ECO:0000313" key="14">
    <source>
        <dbReference type="EMBL" id="KAG6440962.1"/>
    </source>
</evidence>
<evidence type="ECO:0000256" key="4">
    <source>
        <dbReference type="ARBA" id="ARBA00022801"/>
    </source>
</evidence>
<keyword evidence="8" id="KW-0239">DNA-directed DNA polymerase</keyword>
<keyword evidence="8" id="KW-0548">Nucleotidyltransferase</keyword>
<reference evidence="14" key="2">
    <citation type="submission" date="2020-12" db="EMBL/GenBank/DDBJ databases">
        <authorList>
            <person name="Kanost M."/>
        </authorList>
    </citation>
    <scope>NUCLEOTIDE SEQUENCE</scope>
</reference>
<dbReference type="GO" id="GO:0003887">
    <property type="term" value="F:DNA-directed DNA polymerase activity"/>
    <property type="evidence" value="ECO:0007669"/>
    <property type="project" value="UniProtKB-KW"/>
</dbReference>